<accession>A0A1I0SSE0</accession>
<sequence length="85" mass="9502">MGLNFADRRGRLAKPKYKIFVLGITSLTNFSGSKVKAHSLPLIEKFSAGVFCFFLTSKRKKPVRPGQKECSSNIKIQFLVPQVIS</sequence>
<dbReference type="STRING" id="332999.SAMN04488511_10342"/>
<dbReference type="Proteomes" id="UP000198836">
    <property type="component" value="Unassembled WGS sequence"/>
</dbReference>
<keyword evidence="2" id="KW-1185">Reference proteome</keyword>
<organism evidence="1 2">
    <name type="scientific">Pedobacter suwonensis</name>
    <dbReference type="NCBI Taxonomy" id="332999"/>
    <lineage>
        <taxon>Bacteria</taxon>
        <taxon>Pseudomonadati</taxon>
        <taxon>Bacteroidota</taxon>
        <taxon>Sphingobacteriia</taxon>
        <taxon>Sphingobacteriales</taxon>
        <taxon>Sphingobacteriaceae</taxon>
        <taxon>Pedobacter</taxon>
    </lineage>
</organism>
<dbReference type="AlphaFoldDB" id="A0A1I0SSE0"/>
<name>A0A1I0SSE0_9SPHI</name>
<gene>
    <name evidence="1" type="ORF">SAMN04488511_10342</name>
</gene>
<evidence type="ECO:0000313" key="1">
    <source>
        <dbReference type="EMBL" id="SFA42327.1"/>
    </source>
</evidence>
<evidence type="ECO:0000313" key="2">
    <source>
        <dbReference type="Proteomes" id="UP000198836"/>
    </source>
</evidence>
<protein>
    <submittedName>
        <fullName evidence="1">Uncharacterized protein</fullName>
    </submittedName>
</protein>
<proteinExistence type="predicted"/>
<reference evidence="2" key="1">
    <citation type="submission" date="2016-10" db="EMBL/GenBank/DDBJ databases">
        <authorList>
            <person name="Varghese N."/>
            <person name="Submissions S."/>
        </authorList>
    </citation>
    <scope>NUCLEOTIDE SEQUENCE [LARGE SCALE GENOMIC DNA]</scope>
    <source>
        <strain evidence="2">DSM 18130</strain>
    </source>
</reference>
<dbReference type="EMBL" id="FOJM01000003">
    <property type="protein sequence ID" value="SFA42327.1"/>
    <property type="molecule type" value="Genomic_DNA"/>
</dbReference>